<evidence type="ECO:0000256" key="2">
    <source>
        <dbReference type="ARBA" id="ARBA00022840"/>
    </source>
</evidence>
<evidence type="ECO:0000313" key="4">
    <source>
        <dbReference type="EMBL" id="GAA3705107.1"/>
    </source>
</evidence>
<dbReference type="PROSITE" id="PS50043">
    <property type="entry name" value="HTH_LUXR_2"/>
    <property type="match status" value="1"/>
</dbReference>
<gene>
    <name evidence="4" type="ORF">GCM10022204_23180</name>
</gene>
<dbReference type="InterPro" id="IPR041664">
    <property type="entry name" value="AAA_16"/>
</dbReference>
<dbReference type="PRINTS" id="PR00038">
    <property type="entry name" value="HTHLUXR"/>
</dbReference>
<dbReference type="InterPro" id="IPR016032">
    <property type="entry name" value="Sig_transdc_resp-reg_C-effctor"/>
</dbReference>
<dbReference type="SUPFAM" id="SSF46894">
    <property type="entry name" value="C-terminal effector domain of the bipartite response regulators"/>
    <property type="match status" value="1"/>
</dbReference>
<name>A0ABP7DLT3_9ACTN</name>
<protein>
    <submittedName>
        <fullName evidence="4">LuxR family transcriptional regulator</fullName>
    </submittedName>
</protein>
<keyword evidence="5" id="KW-1185">Reference proteome</keyword>
<keyword evidence="2" id="KW-0067">ATP-binding</keyword>
<evidence type="ECO:0000259" key="3">
    <source>
        <dbReference type="PROSITE" id="PS50043"/>
    </source>
</evidence>
<dbReference type="InterPro" id="IPR027417">
    <property type="entry name" value="P-loop_NTPase"/>
</dbReference>
<reference evidence="5" key="1">
    <citation type="journal article" date="2019" name="Int. J. Syst. Evol. Microbiol.">
        <title>The Global Catalogue of Microorganisms (GCM) 10K type strain sequencing project: providing services to taxonomists for standard genome sequencing and annotation.</title>
        <authorList>
            <consortium name="The Broad Institute Genomics Platform"/>
            <consortium name="The Broad Institute Genome Sequencing Center for Infectious Disease"/>
            <person name="Wu L."/>
            <person name="Ma J."/>
        </authorList>
    </citation>
    <scope>NUCLEOTIDE SEQUENCE [LARGE SCALE GENOMIC DNA]</scope>
    <source>
        <strain evidence="5">JCM 16548</strain>
    </source>
</reference>
<dbReference type="Pfam" id="PF13191">
    <property type="entry name" value="AAA_16"/>
    <property type="match status" value="1"/>
</dbReference>
<dbReference type="CDD" id="cd06170">
    <property type="entry name" value="LuxR_C_like"/>
    <property type="match status" value="1"/>
</dbReference>
<feature type="domain" description="HTH luxR-type" evidence="3">
    <location>
        <begin position="827"/>
        <end position="892"/>
    </location>
</feature>
<dbReference type="PANTHER" id="PTHR16305:SF35">
    <property type="entry name" value="TRANSCRIPTIONAL ACTIVATOR DOMAIN"/>
    <property type="match status" value="1"/>
</dbReference>
<dbReference type="PANTHER" id="PTHR16305">
    <property type="entry name" value="TESTICULAR SOLUBLE ADENYLYL CYCLASE"/>
    <property type="match status" value="1"/>
</dbReference>
<evidence type="ECO:0000256" key="1">
    <source>
        <dbReference type="ARBA" id="ARBA00022741"/>
    </source>
</evidence>
<accession>A0ABP7DLT3</accession>
<dbReference type="EMBL" id="BAAAYX010000009">
    <property type="protein sequence ID" value="GAA3705107.1"/>
    <property type="molecule type" value="Genomic_DNA"/>
</dbReference>
<keyword evidence="1" id="KW-0547">Nucleotide-binding</keyword>
<dbReference type="Gene3D" id="1.10.10.10">
    <property type="entry name" value="Winged helix-like DNA-binding domain superfamily/Winged helix DNA-binding domain"/>
    <property type="match status" value="1"/>
</dbReference>
<organism evidence="4 5">
    <name type="scientific">Microlunatus aurantiacus</name>
    <dbReference type="NCBI Taxonomy" id="446786"/>
    <lineage>
        <taxon>Bacteria</taxon>
        <taxon>Bacillati</taxon>
        <taxon>Actinomycetota</taxon>
        <taxon>Actinomycetes</taxon>
        <taxon>Propionibacteriales</taxon>
        <taxon>Propionibacteriaceae</taxon>
        <taxon>Microlunatus</taxon>
    </lineage>
</organism>
<sequence length="892" mass="94589">MAGVVSNARNGIGGSLVLRGDPGVGKTALLEDTLSSSPLETVRLSGFEAEATVAFAGLQRFVTPLAAQLDTLPGQHRQAVLIATGAIDGPPPDRFLVGLGVLGLLAEAGQHRPLLCAVDDAHWLDPESLDVLTFVARRLQAESVALLFASRNDPAMDVRLAGLPALRLGGLAPGPAVALLSRSLDSSIDPVAAARIARAIGGNPLALIDLAHELSVAELTASSLADEPLPVGHRLVEHYVRQVRLLPGSVRTWLLIAAADSTGNLELIGRAARQVGIAASAGDAADQARLVDLGQVIRFRHPLVRAAVYNAASGTERRRAHGALSAAAADLGLSDLEAWHAAKAQVGTNAAVARRLERVADRAGQRGGNTSRANVLAQAAELTPPGPLRNARLLAAAEASLAAGGAQIGLELVNRLDAASLDPVQRCRAALVRASFALFTPDPAELVWGTARLLDAAAAVHDLDPLLEQTTLLRAFEHCLPPERLLRGVTLSRLGERLRDGARVADGSAAVVLRGLAAHILLPYAEAVPIMRRAVEQLLAIEDDRELLRLGAVGVALTTALWDHRGRDACLQRAAEAARAAGSLQLLDTALWTLSLAELTGGTPGRAGAYIDQVRELRQAIGYPAEHVVNAAYLAWIGAARPQVEALAEAMRQAGFGGVHASAVAALALRDLAEGHYRDAYQRLRPLIDDPFLQVTPLEYPDFVEAAVRAGHPDEALPVVGRLMAMADANGWAWTRGVALRSRALVEPEPETLYGEAIETLTGARLTVDLARAELLYGEWLRRRRRRREARAQLSSALGRLEQAGATVFAARARTELEATGLRLSARSPDTSDLTPREATVARLAAQGRTNAEIGSTLFVSANTVDYHLRKVFQKLGISSRRQLADRLGRDD</sequence>
<dbReference type="Proteomes" id="UP001500051">
    <property type="component" value="Unassembled WGS sequence"/>
</dbReference>
<dbReference type="SMART" id="SM00421">
    <property type="entry name" value="HTH_LUXR"/>
    <property type="match status" value="1"/>
</dbReference>
<dbReference type="InterPro" id="IPR036388">
    <property type="entry name" value="WH-like_DNA-bd_sf"/>
</dbReference>
<evidence type="ECO:0000313" key="5">
    <source>
        <dbReference type="Proteomes" id="UP001500051"/>
    </source>
</evidence>
<dbReference type="InterPro" id="IPR000792">
    <property type="entry name" value="Tscrpt_reg_LuxR_C"/>
</dbReference>
<dbReference type="SUPFAM" id="SSF52540">
    <property type="entry name" value="P-loop containing nucleoside triphosphate hydrolases"/>
    <property type="match status" value="1"/>
</dbReference>
<proteinExistence type="predicted"/>
<comment type="caution">
    <text evidence="4">The sequence shown here is derived from an EMBL/GenBank/DDBJ whole genome shotgun (WGS) entry which is preliminary data.</text>
</comment>
<dbReference type="Pfam" id="PF00196">
    <property type="entry name" value="GerE"/>
    <property type="match status" value="1"/>
</dbReference>